<dbReference type="FunFam" id="2.160.20.70:FF:000006">
    <property type="entry name" value="Adenylyl cyclase-associated protein"/>
    <property type="match status" value="1"/>
</dbReference>
<dbReference type="GO" id="GO:0007015">
    <property type="term" value="P:actin filament organization"/>
    <property type="evidence" value="ECO:0000318"/>
    <property type="project" value="GO_Central"/>
</dbReference>
<dbReference type="EMBL" id="LFYR01002205">
    <property type="protein sequence ID" value="KMZ56278.1"/>
    <property type="molecule type" value="Genomic_DNA"/>
</dbReference>
<dbReference type="GO" id="GO:0005737">
    <property type="term" value="C:cytoplasm"/>
    <property type="evidence" value="ECO:0000318"/>
    <property type="project" value="GO_Central"/>
</dbReference>
<dbReference type="InterPro" id="IPR018106">
    <property type="entry name" value="CAP_CS_N"/>
</dbReference>
<dbReference type="InterPro" id="IPR013912">
    <property type="entry name" value="Adenylate_cyclase-assoc_CAP_C"/>
</dbReference>
<proteinExistence type="inferred from homology"/>
<keyword evidence="6" id="KW-1185">Reference proteome</keyword>
<dbReference type="FunFam" id="1.25.40.330:FF:000001">
    <property type="entry name" value="Adenylyl cyclase-associated protein"/>
    <property type="match status" value="1"/>
</dbReference>
<comment type="caution">
    <text evidence="5">The sequence shown here is derived from an EMBL/GenBank/DDBJ whole genome shotgun (WGS) entry which is preliminary data.</text>
</comment>
<dbReference type="STRING" id="29655.A0A0K9NI21"/>
<dbReference type="Pfam" id="PF01213">
    <property type="entry name" value="CAP_N-CM"/>
    <property type="match status" value="1"/>
</dbReference>
<dbReference type="PANTHER" id="PTHR10652">
    <property type="entry name" value="ADENYLYL CYCLASE-ASSOCIATED PROTEIN"/>
    <property type="match status" value="1"/>
</dbReference>
<dbReference type="Pfam" id="PF08603">
    <property type="entry name" value="CAP_C"/>
    <property type="match status" value="1"/>
</dbReference>
<reference evidence="6" key="1">
    <citation type="journal article" date="2016" name="Nature">
        <title>The genome of the seagrass Zostera marina reveals angiosperm adaptation to the sea.</title>
        <authorList>
            <person name="Olsen J.L."/>
            <person name="Rouze P."/>
            <person name="Verhelst B."/>
            <person name="Lin Y.-C."/>
            <person name="Bayer T."/>
            <person name="Collen J."/>
            <person name="Dattolo E."/>
            <person name="De Paoli E."/>
            <person name="Dittami S."/>
            <person name="Maumus F."/>
            <person name="Michel G."/>
            <person name="Kersting A."/>
            <person name="Lauritano C."/>
            <person name="Lohaus R."/>
            <person name="Toepel M."/>
            <person name="Tonon T."/>
            <person name="Vanneste K."/>
            <person name="Amirebrahimi M."/>
            <person name="Brakel J."/>
            <person name="Bostroem C."/>
            <person name="Chovatia M."/>
            <person name="Grimwood J."/>
            <person name="Jenkins J.W."/>
            <person name="Jueterbock A."/>
            <person name="Mraz A."/>
            <person name="Stam W.T."/>
            <person name="Tice H."/>
            <person name="Bornberg-Bauer E."/>
            <person name="Green P.J."/>
            <person name="Pearson G.A."/>
            <person name="Procaccini G."/>
            <person name="Duarte C.M."/>
            <person name="Schmutz J."/>
            <person name="Reusch T.B.H."/>
            <person name="Van de Peer Y."/>
        </authorList>
    </citation>
    <scope>NUCLEOTIDE SEQUENCE [LARGE SCALE GENOMIC DNA]</scope>
    <source>
        <strain evidence="6">cv. Finnish</strain>
    </source>
</reference>
<evidence type="ECO:0000256" key="2">
    <source>
        <dbReference type="RuleBase" id="RU000647"/>
    </source>
</evidence>
<name>A0A0K9NI21_ZOSMR</name>
<evidence type="ECO:0000256" key="1">
    <source>
        <dbReference type="ARBA" id="ARBA00007659"/>
    </source>
</evidence>
<evidence type="ECO:0000259" key="4">
    <source>
        <dbReference type="PROSITE" id="PS51329"/>
    </source>
</evidence>
<dbReference type="InterPro" id="IPR013992">
    <property type="entry name" value="Adenylate_cyclase-assoc_CAP_N"/>
</dbReference>
<feature type="domain" description="C-CAP/cofactor C-like" evidence="4">
    <location>
        <begin position="318"/>
        <end position="455"/>
    </location>
</feature>
<dbReference type="AlphaFoldDB" id="A0A0K9NI21"/>
<dbReference type="PROSITE" id="PS51329">
    <property type="entry name" value="C_CAP_COFACTOR_C"/>
    <property type="match status" value="1"/>
</dbReference>
<dbReference type="OrthoDB" id="1601at2759"/>
<dbReference type="Pfam" id="PF21938">
    <property type="entry name" value="CAP_N"/>
    <property type="match status" value="1"/>
</dbReference>
<dbReference type="PANTHER" id="PTHR10652:SF0">
    <property type="entry name" value="ADENYLYL CYCLASE-ASSOCIATED PROTEIN"/>
    <property type="match status" value="1"/>
</dbReference>
<dbReference type="Proteomes" id="UP000036987">
    <property type="component" value="Unassembled WGS sequence"/>
</dbReference>
<evidence type="ECO:0000313" key="6">
    <source>
        <dbReference type="Proteomes" id="UP000036987"/>
    </source>
</evidence>
<accession>A0A0K9NI21</accession>
<dbReference type="GO" id="GO:0008179">
    <property type="term" value="F:adenylate cyclase binding"/>
    <property type="evidence" value="ECO:0000318"/>
    <property type="project" value="GO_Central"/>
</dbReference>
<dbReference type="OMA" id="LTWSKTX"/>
<sequence length="478" mass="51636">MEKNLIERLEAVVTRLEANSIITGRGFPAGAESIASSDTEVLDPAILAFDALVENSVRRFVSIGEKIGGSVRDVTKILEESFAVLRVLLITGKRIKKPEKSAVPEFLKPLNTCVLKASGMTEGRSVSDHLNHLQSVANSLTGLAWIGYTGKDCGMSLPIAHVEESWQMAEFYNNKVLVEYKNKDPDHVEWAKALKEIYLPGLRDFVKTFYPLGVVWSLTGNMITSASTSSGGASPAAPPAPKAGSLFNSDAATSKHPKQGMSAVFQEISSGKPVTAGLKKVTPDMKSKNRTDRTSIVGAGKGVKETPSDSTFKLKIGSPKMELQMGRKWAVENQIEQKSLVIDNCDSRQSVYVFGCRDSILQIKGKVNNITIDKCTKMGVLFTEVVAAFEVVNCNGVEVQCQGSAPTISIDNTGGCQLYLSKDSMNVSITTSKSNETNVMVPGSGPQDDWVEHALPQQFVHTFKEGRFATTPLSHSGG</sequence>
<dbReference type="Gene3D" id="1.25.40.330">
    <property type="entry name" value="Adenylate cyclase-associated CAP, N-terminal domain"/>
    <property type="match status" value="1"/>
</dbReference>
<dbReference type="SMART" id="SM00673">
    <property type="entry name" value="CARP"/>
    <property type="match status" value="2"/>
</dbReference>
<dbReference type="InterPro" id="IPR036223">
    <property type="entry name" value="CAP_C_sf"/>
</dbReference>
<evidence type="ECO:0000256" key="3">
    <source>
        <dbReference type="SAM" id="MobiDB-lite"/>
    </source>
</evidence>
<comment type="similarity">
    <text evidence="1 2">Belongs to the CAP family.</text>
</comment>
<dbReference type="GO" id="GO:0019933">
    <property type="term" value="P:cAMP-mediated signaling"/>
    <property type="evidence" value="ECO:0000318"/>
    <property type="project" value="GO_Central"/>
</dbReference>
<dbReference type="InterPro" id="IPR001837">
    <property type="entry name" value="Adenylate_cyclase-assoc_CAP"/>
</dbReference>
<gene>
    <name evidence="5" type="ORF">ZOSMA_97G00450</name>
</gene>
<protein>
    <recommendedName>
        <fullName evidence="2">Adenylyl cyclase-associated protein</fullName>
    </recommendedName>
</protein>
<dbReference type="SUPFAM" id="SSF101278">
    <property type="entry name" value="N-terminal domain of adenylylcyclase associated protein, CAP"/>
    <property type="match status" value="1"/>
</dbReference>
<dbReference type="InterPro" id="IPR036222">
    <property type="entry name" value="CAP_N_sf"/>
</dbReference>
<dbReference type="InterPro" id="IPR006599">
    <property type="entry name" value="CARP_motif"/>
</dbReference>
<feature type="region of interest" description="Disordered" evidence="3">
    <location>
        <begin position="227"/>
        <end position="255"/>
    </location>
</feature>
<dbReference type="InterPro" id="IPR016098">
    <property type="entry name" value="CAP/MinC_C"/>
</dbReference>
<dbReference type="PROSITE" id="PS01088">
    <property type="entry name" value="CAP_1"/>
    <property type="match status" value="1"/>
</dbReference>
<dbReference type="SUPFAM" id="SSF69340">
    <property type="entry name" value="C-terminal domain of adenylylcyclase associated protein"/>
    <property type="match status" value="1"/>
</dbReference>
<evidence type="ECO:0000313" key="5">
    <source>
        <dbReference type="EMBL" id="KMZ56278.1"/>
    </source>
</evidence>
<dbReference type="InterPro" id="IPR017901">
    <property type="entry name" value="C-CAP_CF_C-like"/>
</dbReference>
<dbReference type="InterPro" id="IPR053950">
    <property type="entry name" value="CAP_N"/>
</dbReference>
<dbReference type="Gene3D" id="2.160.20.70">
    <property type="match status" value="1"/>
</dbReference>
<organism evidence="5 6">
    <name type="scientific">Zostera marina</name>
    <name type="common">Eelgrass</name>
    <dbReference type="NCBI Taxonomy" id="29655"/>
    <lineage>
        <taxon>Eukaryota</taxon>
        <taxon>Viridiplantae</taxon>
        <taxon>Streptophyta</taxon>
        <taxon>Embryophyta</taxon>
        <taxon>Tracheophyta</taxon>
        <taxon>Spermatophyta</taxon>
        <taxon>Magnoliopsida</taxon>
        <taxon>Liliopsida</taxon>
        <taxon>Zosteraceae</taxon>
        <taxon>Zostera</taxon>
    </lineage>
</organism>
<dbReference type="GO" id="GO:0003779">
    <property type="term" value="F:actin binding"/>
    <property type="evidence" value="ECO:0000318"/>
    <property type="project" value="GO_Central"/>
</dbReference>